<evidence type="ECO:0000313" key="2">
    <source>
        <dbReference type="Proteomes" id="UP001501470"/>
    </source>
</evidence>
<keyword evidence="2" id="KW-1185">Reference proteome</keyword>
<comment type="caution">
    <text evidence="1">The sequence shown here is derived from an EMBL/GenBank/DDBJ whole genome shotgun (WGS) entry which is preliminary data.</text>
</comment>
<proteinExistence type="predicted"/>
<dbReference type="Proteomes" id="UP001501470">
    <property type="component" value="Unassembled WGS sequence"/>
</dbReference>
<evidence type="ECO:0000313" key="1">
    <source>
        <dbReference type="EMBL" id="GAA1575692.1"/>
    </source>
</evidence>
<name>A0ABN2DDZ8_9ACTN</name>
<dbReference type="EMBL" id="BAAAQD010000055">
    <property type="protein sequence ID" value="GAA1575692.1"/>
    <property type="molecule type" value="Genomic_DNA"/>
</dbReference>
<protein>
    <submittedName>
        <fullName evidence="1">Uncharacterized protein</fullName>
    </submittedName>
</protein>
<sequence length="229" mass="24913">MPHPLVVSLLDGLYPSRRPAWKAPDGWRLDRAEGAGVDIRLQHWYSHDLTDVTLRVWGGCGPQTVQLLTHLLEHDGAGFCDCRPARDFTRGWRDDGVPFTAADFAGALHASGGKDPLDVLAGGPAETADGLGLGWGVVANVARGTRLFAPRANVWVSERFNGADDRRWVVGRHRGSGRFIRTVVDETLLQHRRPKELYSPAVLRLMESVSVAFLSPAAEAAGSGLVPRP</sequence>
<organism evidence="1 2">
    <name type="scientific">Dactylosporangium maewongense</name>
    <dbReference type="NCBI Taxonomy" id="634393"/>
    <lineage>
        <taxon>Bacteria</taxon>
        <taxon>Bacillati</taxon>
        <taxon>Actinomycetota</taxon>
        <taxon>Actinomycetes</taxon>
        <taxon>Micromonosporales</taxon>
        <taxon>Micromonosporaceae</taxon>
        <taxon>Dactylosporangium</taxon>
    </lineage>
</organism>
<accession>A0ABN2DDZ8</accession>
<reference evidence="1 2" key="1">
    <citation type="journal article" date="2019" name="Int. J. Syst. Evol. Microbiol.">
        <title>The Global Catalogue of Microorganisms (GCM) 10K type strain sequencing project: providing services to taxonomists for standard genome sequencing and annotation.</title>
        <authorList>
            <consortium name="The Broad Institute Genomics Platform"/>
            <consortium name="The Broad Institute Genome Sequencing Center for Infectious Disease"/>
            <person name="Wu L."/>
            <person name="Ma J."/>
        </authorList>
    </citation>
    <scope>NUCLEOTIDE SEQUENCE [LARGE SCALE GENOMIC DNA]</scope>
    <source>
        <strain evidence="1 2">JCM 15933</strain>
    </source>
</reference>
<gene>
    <name evidence="1" type="ORF">GCM10009827_116940</name>
</gene>